<feature type="transmembrane region" description="Helical" evidence="1">
    <location>
        <begin position="396"/>
        <end position="420"/>
    </location>
</feature>
<reference evidence="2 3" key="1">
    <citation type="submission" date="2023-08" db="EMBL/GenBank/DDBJ databases">
        <title>Alcaligenaceae gen. nov., a novel taxon isolated from the sludge of Yixing Pesticide Factory.</title>
        <authorList>
            <person name="Ruan L."/>
        </authorList>
    </citation>
    <scope>NUCLEOTIDE SEQUENCE [LARGE SCALE GENOMIC DNA]</scope>
    <source>
        <strain evidence="2 3">LG-2</strain>
    </source>
</reference>
<feature type="transmembrane region" description="Helical" evidence="1">
    <location>
        <begin position="113"/>
        <end position="134"/>
    </location>
</feature>
<comment type="caution">
    <text evidence="2">The sequence shown here is derived from an EMBL/GenBank/DDBJ whole genome shotgun (WGS) entry which is preliminary data.</text>
</comment>
<gene>
    <name evidence="2" type="ORF">Q8947_06365</name>
</gene>
<sequence>MNTHTVTPHHTLAPVTASTPARYALAQGTTASRALARAWLGLALLALLGSGLFSVLLVLARTPGINAFLPEGDFFRVALVVHVDLSVLVWFVAVAGILWSLNLRPLTSPLTRGAARLAWVLCAAGALGMALAPFVDTGPAIMANYIPMIESTAFKAALLIFGAGSLALVLLTMSCAVPIGPAVDGTGALRFGLHASAVAAAVAILAFGWSLAVMPTGLPPEAHYEILYWGGGHALQFTWTLLMLVAWLALAQACGGRIPLSPRIVLLLFSLALVGVFVTPLAYLMYDISSVEHRHMHTWAMRIGGGMAIAPVVLAVVVALAPLRRLAPPLRPLRAALMASMLLFVAGGLIGLTINGSNVRIPAHYHGSIVGVTLALMGLIYWLLPRLGYAAPSGRLALLQPWLYGGGQLLHIVGLMWSGGYGVQRKVAGTEQVLRSTGEIAGMGLMGLGGLLAIAGGLLFAVVLIGAMRTTAESWKDTLA</sequence>
<proteinExistence type="predicted"/>
<feature type="transmembrane region" description="Helical" evidence="1">
    <location>
        <begin position="226"/>
        <end position="251"/>
    </location>
</feature>
<dbReference type="Gene3D" id="1.20.210.10">
    <property type="entry name" value="Cytochrome c oxidase-like, subunit I domain"/>
    <property type="match status" value="1"/>
</dbReference>
<keyword evidence="1" id="KW-0472">Membrane</keyword>
<evidence type="ECO:0000313" key="3">
    <source>
        <dbReference type="Proteomes" id="UP001232156"/>
    </source>
</evidence>
<feature type="transmembrane region" description="Helical" evidence="1">
    <location>
        <begin position="154"/>
        <end position="179"/>
    </location>
</feature>
<evidence type="ECO:0000313" key="2">
    <source>
        <dbReference type="EMBL" id="MDR4125606.1"/>
    </source>
</evidence>
<protein>
    <submittedName>
        <fullName evidence="2">Cbb3-type cytochrome c oxidase subunit I</fullName>
    </submittedName>
</protein>
<feature type="transmembrane region" description="Helical" evidence="1">
    <location>
        <begin position="366"/>
        <end position="384"/>
    </location>
</feature>
<feature type="transmembrane region" description="Helical" evidence="1">
    <location>
        <begin position="303"/>
        <end position="323"/>
    </location>
</feature>
<dbReference type="SUPFAM" id="SSF81442">
    <property type="entry name" value="Cytochrome c oxidase subunit I-like"/>
    <property type="match status" value="1"/>
</dbReference>
<feature type="transmembrane region" description="Helical" evidence="1">
    <location>
        <begin position="440"/>
        <end position="467"/>
    </location>
</feature>
<feature type="transmembrane region" description="Helical" evidence="1">
    <location>
        <begin position="335"/>
        <end position="354"/>
    </location>
</feature>
<name>A0ABU1D5B3_9BURK</name>
<organism evidence="2 3">
    <name type="scientific">Yanghanlia caeni</name>
    <dbReference type="NCBI Taxonomy" id="3064283"/>
    <lineage>
        <taxon>Bacteria</taxon>
        <taxon>Pseudomonadati</taxon>
        <taxon>Pseudomonadota</taxon>
        <taxon>Betaproteobacteria</taxon>
        <taxon>Burkholderiales</taxon>
        <taxon>Alcaligenaceae</taxon>
        <taxon>Yanghanlia</taxon>
    </lineage>
</organism>
<feature type="transmembrane region" description="Helical" evidence="1">
    <location>
        <begin position="263"/>
        <end position="283"/>
    </location>
</feature>
<dbReference type="Proteomes" id="UP001232156">
    <property type="component" value="Unassembled WGS sequence"/>
</dbReference>
<feature type="transmembrane region" description="Helical" evidence="1">
    <location>
        <begin position="79"/>
        <end position="101"/>
    </location>
</feature>
<dbReference type="EMBL" id="JAUZQE010000011">
    <property type="protein sequence ID" value="MDR4125606.1"/>
    <property type="molecule type" value="Genomic_DNA"/>
</dbReference>
<evidence type="ECO:0000256" key="1">
    <source>
        <dbReference type="SAM" id="Phobius"/>
    </source>
</evidence>
<feature type="transmembrane region" description="Helical" evidence="1">
    <location>
        <begin position="38"/>
        <end position="59"/>
    </location>
</feature>
<accession>A0ABU1D5B3</accession>
<keyword evidence="1" id="KW-1133">Transmembrane helix</keyword>
<keyword evidence="3" id="KW-1185">Reference proteome</keyword>
<dbReference type="InterPro" id="IPR000883">
    <property type="entry name" value="Cyt_C_Oxase_1"/>
</dbReference>
<dbReference type="Pfam" id="PF00115">
    <property type="entry name" value="COX1"/>
    <property type="match status" value="1"/>
</dbReference>
<keyword evidence="1" id="KW-0812">Transmembrane</keyword>
<feature type="transmembrane region" description="Helical" evidence="1">
    <location>
        <begin position="191"/>
        <end position="214"/>
    </location>
</feature>
<dbReference type="InterPro" id="IPR036927">
    <property type="entry name" value="Cyt_c_oxase-like_su1_sf"/>
</dbReference>
<dbReference type="RefSeq" id="WP_347286789.1">
    <property type="nucleotide sequence ID" value="NZ_JAUZQE010000011.1"/>
</dbReference>